<dbReference type="KEGG" id="ops:A8A54_18480"/>
<comment type="caution">
    <text evidence="3">The sequence shown here is derived from an EMBL/GenBank/DDBJ whole genome shotgun (WGS) entry which is preliminary data.</text>
</comment>
<accession>A0A1A9FTU9</accession>
<dbReference type="EMBL" id="NNRM01000037">
    <property type="protein sequence ID" value="OYR23914.1"/>
    <property type="molecule type" value="Genomic_DNA"/>
</dbReference>
<dbReference type="RefSeq" id="WP_064322582.1">
    <property type="nucleotide sequence ID" value="NZ_CP015776.1"/>
</dbReference>
<dbReference type="OrthoDB" id="7376531at2"/>
<gene>
    <name evidence="3" type="ORF">CEV34_3247</name>
</gene>
<keyword evidence="4" id="KW-1185">Reference proteome</keyword>
<protein>
    <submittedName>
        <fullName evidence="3">Peptidase propeptide and YPEB domain protein</fullName>
    </submittedName>
</protein>
<dbReference type="Proteomes" id="UP000216188">
    <property type="component" value="Unassembled WGS sequence"/>
</dbReference>
<name>A0A1A9FTU9_9HYPH</name>
<organism evidence="3 4">
    <name type="scientific">Brucella pseudogrignonensis</name>
    <dbReference type="NCBI Taxonomy" id="419475"/>
    <lineage>
        <taxon>Bacteria</taxon>
        <taxon>Pseudomonadati</taxon>
        <taxon>Pseudomonadota</taxon>
        <taxon>Alphaproteobacteria</taxon>
        <taxon>Hyphomicrobiales</taxon>
        <taxon>Brucellaceae</taxon>
        <taxon>Brucella/Ochrobactrum group</taxon>
        <taxon>Brucella</taxon>
    </lineage>
</organism>
<evidence type="ECO:0000313" key="3">
    <source>
        <dbReference type="EMBL" id="OYR23914.1"/>
    </source>
</evidence>
<feature type="signal peptide" evidence="2">
    <location>
        <begin position="1"/>
        <end position="19"/>
    </location>
</feature>
<dbReference type="AlphaFoldDB" id="A0A1A9FTU9"/>
<evidence type="ECO:0000256" key="2">
    <source>
        <dbReference type="SAM" id="SignalP"/>
    </source>
</evidence>
<feature type="region of interest" description="Disordered" evidence="1">
    <location>
        <begin position="18"/>
        <end position="49"/>
    </location>
</feature>
<reference evidence="3 4" key="1">
    <citation type="submission" date="2017-07" db="EMBL/GenBank/DDBJ databases">
        <title>Phylogenetic study on the rhizospheric bacterium Ochrobactrum sp. A44.</title>
        <authorList>
            <person name="Krzyzanowska D.M."/>
            <person name="Ossowicki A."/>
            <person name="Rajewska M."/>
            <person name="Maciag T."/>
            <person name="Kaczynski Z."/>
            <person name="Czerwicka M."/>
            <person name="Jafra S."/>
        </authorList>
    </citation>
    <scope>NUCLEOTIDE SEQUENCE [LARGE SCALE GENOMIC DNA]</scope>
    <source>
        <strain evidence="3 4">CCUG 30717</strain>
    </source>
</reference>
<feature type="chain" id="PRO_5008387535" evidence="2">
    <location>
        <begin position="20"/>
        <end position="106"/>
    </location>
</feature>
<dbReference type="STRING" id="419475.A8A54_18480"/>
<sequence>MKFTTLLIAGAMALSPALAGAQATQTPNSDAPGATDTPTHDDKTPDAGQNSLTEAQATELFNKAGYTELKNLKLNEQGLWEASSMKDGKTVMLTLDAEGKVSEHMM</sequence>
<keyword evidence="2" id="KW-0732">Signal</keyword>
<evidence type="ECO:0000313" key="4">
    <source>
        <dbReference type="Proteomes" id="UP000216188"/>
    </source>
</evidence>
<evidence type="ECO:0000256" key="1">
    <source>
        <dbReference type="SAM" id="MobiDB-lite"/>
    </source>
</evidence>
<proteinExistence type="predicted"/>